<proteinExistence type="predicted"/>
<protein>
    <recommendedName>
        <fullName evidence="1">VWFA domain-containing protein</fullName>
    </recommendedName>
</protein>
<dbReference type="PANTHER" id="PTHR33608">
    <property type="entry name" value="BLL2464 PROTEIN"/>
    <property type="match status" value="1"/>
</dbReference>
<sequence>MEKESLFQRIRNLPLVSAKLLEGLFAGNYRSVFRGPGLEFDEVREYSEGDDVRNIDWNVSSRMGSPYAKTFREERELVLSLVFDVSASLDQGVGDISKRDMAMILGAIFAFAAVHNNDRVGGVFFSDRIEKWVPPSKGRKHVASLIEDMENLKPRGAGSELGLALKTVYESLKSRGICVVFSDFRTATGWNEMTLLARKHDVIAVRISDPGDKVLPLKGSLVLQDPERGHSLLAGGVSPAFRSAYGDFWDTQDVIFRRECRRRRIQVLSVDTSDDPVAKVLAFFKTRRRVS</sequence>
<dbReference type="InterPro" id="IPR002881">
    <property type="entry name" value="DUF58"/>
</dbReference>
<comment type="caution">
    <text evidence="2">The sequence shown here is derived from an EMBL/GenBank/DDBJ whole genome shotgun (WGS) entry which is preliminary data.</text>
</comment>
<dbReference type="RefSeq" id="WP_083047997.1">
    <property type="nucleotide sequence ID" value="NZ_CAXXQO010000003.1"/>
</dbReference>
<dbReference type="EMBL" id="MWQY01000002">
    <property type="protein sequence ID" value="ORC37890.1"/>
    <property type="molecule type" value="Genomic_DNA"/>
</dbReference>
<accession>A0A1Y1S3J1</accession>
<gene>
    <name evidence="2" type="ORF">B4O97_02505</name>
</gene>
<organism evidence="2 3">
    <name type="scientific">Marispirochaeta aestuarii</name>
    <dbReference type="NCBI Taxonomy" id="1963862"/>
    <lineage>
        <taxon>Bacteria</taxon>
        <taxon>Pseudomonadati</taxon>
        <taxon>Spirochaetota</taxon>
        <taxon>Spirochaetia</taxon>
        <taxon>Spirochaetales</taxon>
        <taxon>Spirochaetaceae</taxon>
        <taxon>Marispirochaeta</taxon>
    </lineage>
</organism>
<dbReference type="STRING" id="1963862.B4O97_02505"/>
<keyword evidence="3" id="KW-1185">Reference proteome</keyword>
<dbReference type="AlphaFoldDB" id="A0A1Y1S3J1"/>
<feature type="domain" description="VWFA" evidence="1">
    <location>
        <begin position="76"/>
        <end position="260"/>
    </location>
</feature>
<dbReference type="Pfam" id="PF01882">
    <property type="entry name" value="DUF58"/>
    <property type="match status" value="1"/>
</dbReference>
<evidence type="ECO:0000313" key="3">
    <source>
        <dbReference type="Proteomes" id="UP000192343"/>
    </source>
</evidence>
<dbReference type="SMART" id="SM00327">
    <property type="entry name" value="VWA"/>
    <property type="match status" value="1"/>
</dbReference>
<evidence type="ECO:0000313" key="2">
    <source>
        <dbReference type="EMBL" id="ORC37890.1"/>
    </source>
</evidence>
<dbReference type="InterPro" id="IPR002035">
    <property type="entry name" value="VWF_A"/>
</dbReference>
<dbReference type="InterPro" id="IPR036465">
    <property type="entry name" value="vWFA_dom_sf"/>
</dbReference>
<dbReference type="PANTHER" id="PTHR33608:SF6">
    <property type="entry name" value="BLL2464 PROTEIN"/>
    <property type="match status" value="1"/>
</dbReference>
<dbReference type="SUPFAM" id="SSF53300">
    <property type="entry name" value="vWA-like"/>
    <property type="match status" value="1"/>
</dbReference>
<dbReference type="Gene3D" id="3.40.50.410">
    <property type="entry name" value="von Willebrand factor, type A domain"/>
    <property type="match status" value="1"/>
</dbReference>
<reference evidence="2 3" key="1">
    <citation type="submission" date="2017-03" db="EMBL/GenBank/DDBJ databases">
        <title>Draft Genome sequence of Marispirochaeta sp. strain JC444.</title>
        <authorList>
            <person name="Shivani Y."/>
            <person name="Subhash Y."/>
            <person name="Sasikala C."/>
            <person name="Ramana C."/>
        </authorList>
    </citation>
    <scope>NUCLEOTIDE SEQUENCE [LARGE SCALE GENOMIC DNA]</scope>
    <source>
        <strain evidence="2 3">JC444</strain>
    </source>
</reference>
<name>A0A1Y1S3J1_9SPIO</name>
<dbReference type="OrthoDB" id="9776116at2"/>
<dbReference type="Proteomes" id="UP000192343">
    <property type="component" value="Unassembled WGS sequence"/>
</dbReference>
<evidence type="ECO:0000259" key="1">
    <source>
        <dbReference type="SMART" id="SM00327"/>
    </source>
</evidence>